<sequence length="210" mass="23269">MGTGLRYDPGPKLDRHLKTVEDLKNLRGGGKLVSQLQFQADALKLIRKELSPQKGLLGFVGGPLTLFCYAVDGSHAGGLESSRLGLHDGRFEGFSQLLLDLLAENMALQARSGVDTVAVLDTCAGEFDADTYTQIAVPVLKELLKKFKALCPDVPVTYYSKGSGPDHWKALRDLPISCLGIDWRHDISEVLDCWSDQWRFKVTWIRTGFF</sequence>
<gene>
    <name evidence="2" type="ORF">CSSPJE1EN1_LOCUS25206</name>
</gene>
<dbReference type="SUPFAM" id="SSF51726">
    <property type="entry name" value="UROD/MetE-like"/>
    <property type="match status" value="1"/>
</dbReference>
<dbReference type="EMBL" id="CAXAQS010000054">
    <property type="protein sequence ID" value="CAK9249828.1"/>
    <property type="molecule type" value="Genomic_DNA"/>
</dbReference>
<dbReference type="PANTHER" id="PTHR21091">
    <property type="entry name" value="METHYLTETRAHYDROFOLATE:HOMOCYSTEINE METHYLTRANSFERASE RELATED"/>
    <property type="match status" value="1"/>
</dbReference>
<keyword evidence="3" id="KW-1185">Reference proteome</keyword>
<proteinExistence type="predicted"/>
<name>A0ABP0V5X7_9BRYO</name>
<feature type="domain" description="Uroporphyrinogen decarboxylase (URO-D)" evidence="1">
    <location>
        <begin position="1"/>
        <end position="190"/>
    </location>
</feature>
<dbReference type="Proteomes" id="UP001497444">
    <property type="component" value="Unassembled WGS sequence"/>
</dbReference>
<protein>
    <recommendedName>
        <fullName evidence="1">Uroporphyrinogen decarboxylase (URO-D) domain-containing protein</fullName>
    </recommendedName>
</protein>
<dbReference type="InterPro" id="IPR000257">
    <property type="entry name" value="Uroporphyrinogen_deCOase"/>
</dbReference>
<dbReference type="PANTHER" id="PTHR21091:SF169">
    <property type="entry name" value="UROPORPHYRINOGEN DECARBOXYLASE"/>
    <property type="match status" value="1"/>
</dbReference>
<dbReference type="Gene3D" id="3.20.20.210">
    <property type="match status" value="1"/>
</dbReference>
<accession>A0ABP0V5X7</accession>
<evidence type="ECO:0000259" key="1">
    <source>
        <dbReference type="Pfam" id="PF01208"/>
    </source>
</evidence>
<comment type="caution">
    <text evidence="2">The sequence shown here is derived from an EMBL/GenBank/DDBJ whole genome shotgun (WGS) entry which is preliminary data.</text>
</comment>
<evidence type="ECO:0000313" key="3">
    <source>
        <dbReference type="Proteomes" id="UP001497444"/>
    </source>
</evidence>
<organism evidence="2 3">
    <name type="scientific">Sphagnum jensenii</name>
    <dbReference type="NCBI Taxonomy" id="128206"/>
    <lineage>
        <taxon>Eukaryota</taxon>
        <taxon>Viridiplantae</taxon>
        <taxon>Streptophyta</taxon>
        <taxon>Embryophyta</taxon>
        <taxon>Bryophyta</taxon>
        <taxon>Sphagnophytina</taxon>
        <taxon>Sphagnopsida</taxon>
        <taxon>Sphagnales</taxon>
        <taxon>Sphagnaceae</taxon>
        <taxon>Sphagnum</taxon>
    </lineage>
</organism>
<reference evidence="2" key="1">
    <citation type="submission" date="2024-02" db="EMBL/GenBank/DDBJ databases">
        <authorList>
            <consortium name="ELIXIR-Norway"/>
            <consortium name="Elixir Norway"/>
        </authorList>
    </citation>
    <scope>NUCLEOTIDE SEQUENCE</scope>
</reference>
<dbReference type="InterPro" id="IPR038071">
    <property type="entry name" value="UROD/MetE-like_sf"/>
</dbReference>
<evidence type="ECO:0000313" key="2">
    <source>
        <dbReference type="EMBL" id="CAK9249828.1"/>
    </source>
</evidence>
<dbReference type="Pfam" id="PF01208">
    <property type="entry name" value="URO-D"/>
    <property type="match status" value="1"/>
</dbReference>